<comment type="subcellular location">
    <subcellularLocation>
        <location evidence="1">Nucleus</location>
    </subcellularLocation>
</comment>
<evidence type="ECO:0000256" key="2">
    <source>
        <dbReference type="ARBA" id="ARBA00005904"/>
    </source>
</evidence>
<evidence type="ECO:0000313" key="6">
    <source>
        <dbReference type="EMBL" id="KAH0514778.1"/>
    </source>
</evidence>
<comment type="caution">
    <text evidence="6">The sequence shown here is derived from an EMBL/GenBank/DDBJ whole genome shotgun (WGS) entry which is preliminary data.</text>
</comment>
<evidence type="ECO:0000256" key="1">
    <source>
        <dbReference type="ARBA" id="ARBA00004123"/>
    </source>
</evidence>
<evidence type="ECO:0000313" key="7">
    <source>
        <dbReference type="Proteomes" id="UP000710432"/>
    </source>
</evidence>
<feature type="region of interest" description="Disordered" evidence="4">
    <location>
        <begin position="172"/>
        <end position="217"/>
    </location>
</feature>
<dbReference type="InterPro" id="IPR029190">
    <property type="entry name" value="Rrp14/SURF6_C"/>
</dbReference>
<feature type="compositionally biased region" description="Basic residues" evidence="4">
    <location>
        <begin position="189"/>
        <end position="211"/>
    </location>
</feature>
<protein>
    <submittedName>
        <fullName evidence="6">Surfeit locus protein 6</fullName>
    </submittedName>
</protein>
<feature type="compositionally biased region" description="Basic residues" evidence="4">
    <location>
        <begin position="51"/>
        <end position="66"/>
    </location>
</feature>
<feature type="compositionally biased region" description="Basic and acidic residues" evidence="4">
    <location>
        <begin position="122"/>
        <end position="131"/>
    </location>
</feature>
<evidence type="ECO:0000256" key="3">
    <source>
        <dbReference type="ARBA" id="ARBA00023242"/>
    </source>
</evidence>
<dbReference type="GO" id="GO:0003723">
    <property type="term" value="F:RNA binding"/>
    <property type="evidence" value="ECO:0007669"/>
    <property type="project" value="TreeGrafter"/>
</dbReference>
<dbReference type="Pfam" id="PF04935">
    <property type="entry name" value="SURF6"/>
    <property type="match status" value="1"/>
</dbReference>
<name>A0A8J6KZ09_MICOH</name>
<dbReference type="GO" id="GO:0042273">
    <property type="term" value="P:ribosomal large subunit biogenesis"/>
    <property type="evidence" value="ECO:0007669"/>
    <property type="project" value="TreeGrafter"/>
</dbReference>
<feature type="region of interest" description="Disordered" evidence="4">
    <location>
        <begin position="30"/>
        <end position="88"/>
    </location>
</feature>
<dbReference type="GO" id="GO:0005730">
    <property type="term" value="C:nucleolus"/>
    <property type="evidence" value="ECO:0007669"/>
    <property type="project" value="TreeGrafter"/>
</dbReference>
<evidence type="ECO:0000256" key="4">
    <source>
        <dbReference type="SAM" id="MobiDB-lite"/>
    </source>
</evidence>
<dbReference type="Proteomes" id="UP000710432">
    <property type="component" value="Unassembled WGS sequence"/>
</dbReference>
<dbReference type="AlphaFoldDB" id="A0A8J6KZ09"/>
<gene>
    <name evidence="6" type="ORF">LTLLF_133655</name>
</gene>
<keyword evidence="3" id="KW-0539">Nucleus</keyword>
<dbReference type="GO" id="GO:0042274">
    <property type="term" value="P:ribosomal small subunit biogenesis"/>
    <property type="evidence" value="ECO:0007669"/>
    <property type="project" value="TreeGrafter"/>
</dbReference>
<feature type="region of interest" description="Disordered" evidence="4">
    <location>
        <begin position="103"/>
        <end position="131"/>
    </location>
</feature>
<dbReference type="EMBL" id="JAATJU010021065">
    <property type="protein sequence ID" value="KAH0514778.1"/>
    <property type="molecule type" value="Genomic_DNA"/>
</dbReference>
<dbReference type="InterPro" id="IPR007019">
    <property type="entry name" value="SURF6"/>
</dbReference>
<organism evidence="6 7">
    <name type="scientific">Microtus ochrogaster</name>
    <name type="common">Prairie vole</name>
    <dbReference type="NCBI Taxonomy" id="79684"/>
    <lineage>
        <taxon>Eukaryota</taxon>
        <taxon>Metazoa</taxon>
        <taxon>Chordata</taxon>
        <taxon>Craniata</taxon>
        <taxon>Vertebrata</taxon>
        <taxon>Euteleostomi</taxon>
        <taxon>Mammalia</taxon>
        <taxon>Eutheria</taxon>
        <taxon>Euarchontoglires</taxon>
        <taxon>Glires</taxon>
        <taxon>Rodentia</taxon>
        <taxon>Myomorpha</taxon>
        <taxon>Muroidea</taxon>
        <taxon>Cricetidae</taxon>
        <taxon>Arvicolinae</taxon>
        <taxon>Microtus</taxon>
    </lineage>
</organism>
<accession>A0A8J6KZ09</accession>
<reference evidence="6" key="1">
    <citation type="submission" date="2020-03" db="EMBL/GenBank/DDBJ databases">
        <title>Studies in the Genomics of Life Span.</title>
        <authorList>
            <person name="Glass D."/>
        </authorList>
    </citation>
    <scope>NUCLEOTIDE SEQUENCE</scope>
    <source>
        <strain evidence="6">LTLLF</strain>
        <tissue evidence="6">Muscle</tissue>
    </source>
</reference>
<sequence length="217" mass="25130">MDHMDQSDFPSRGTQLEEQAAVLVCMNVDPDMSVSGKGSTKELSAATLEKRQRRKQERERKKRKQKELRAKEEPAEAPQMCPASRGTPDVACKELQESGLIFNKVKVTEEEPASKPQRKEKRQKDAGKVQELKAKMKWTNLQYKAEGVKIRDNEHLMQEALQGRALCWRKKSSKHLVEKTQQSQDKRCQNLRKKAMKAERRLRKAHKKGRKLPQDLE</sequence>
<feature type="domain" description="Ribosomal RNA-processing protein 14/surfeit locus protein 6 C-terminal" evidence="5">
    <location>
        <begin position="46"/>
        <end position="197"/>
    </location>
</feature>
<dbReference type="PANTHER" id="PTHR14369:SF0">
    <property type="entry name" value="SURFEIT LOCUS PROTEIN 6"/>
    <property type="match status" value="1"/>
</dbReference>
<comment type="similarity">
    <text evidence="2">Belongs to the SURF6 family.</text>
</comment>
<dbReference type="PANTHER" id="PTHR14369">
    <property type="entry name" value="SURFEIT LOCUS PROTEIN 6"/>
    <property type="match status" value="1"/>
</dbReference>
<dbReference type="GO" id="GO:0003677">
    <property type="term" value="F:DNA binding"/>
    <property type="evidence" value="ECO:0007669"/>
    <property type="project" value="TreeGrafter"/>
</dbReference>
<evidence type="ECO:0000259" key="5">
    <source>
        <dbReference type="Pfam" id="PF04935"/>
    </source>
</evidence>
<proteinExistence type="inferred from homology"/>